<dbReference type="PANTHER" id="PTHR21600:SF35">
    <property type="entry name" value="PSEUDOURIDINE SYNTHASE"/>
    <property type="match status" value="1"/>
</dbReference>
<dbReference type="GO" id="GO:0000455">
    <property type="term" value="P:enzyme-directed rRNA pseudouridine synthesis"/>
    <property type="evidence" value="ECO:0007669"/>
    <property type="project" value="TreeGrafter"/>
</dbReference>
<evidence type="ECO:0000259" key="6">
    <source>
        <dbReference type="Pfam" id="PF00849"/>
    </source>
</evidence>
<dbReference type="NCBIfam" id="TIGR00005">
    <property type="entry name" value="rluA_subfam"/>
    <property type="match status" value="1"/>
</dbReference>
<evidence type="ECO:0000256" key="5">
    <source>
        <dbReference type="RuleBase" id="RU362028"/>
    </source>
</evidence>
<dbReference type="EMBL" id="NPIA01000001">
    <property type="protein sequence ID" value="OZM58281.1"/>
    <property type="molecule type" value="Genomic_DNA"/>
</dbReference>
<dbReference type="Proteomes" id="UP000217083">
    <property type="component" value="Unassembled WGS sequence"/>
</dbReference>
<keyword evidence="8" id="KW-1185">Reference proteome</keyword>
<dbReference type="Pfam" id="PF00849">
    <property type="entry name" value="PseudoU_synth_2"/>
    <property type="match status" value="1"/>
</dbReference>
<dbReference type="EC" id="5.4.99.-" evidence="5"/>
<sequence length="297" mass="33961">MSISFSWKIKQKYDGMLVREFLRSKVELSRRALIDLKFNGGQIAVNGKEVSVRHTLVTNDELSIFFPDEKRSEILLAERLPLHIVYEDDHVLIINKESNMSTIPSKEHPTSSLANGLIHYYNENGYSYAVHIVTRLDRDTSGLLLVAKHRFAHHLLSLQQKDGDVNRTYSAILHGFLSEESGMVDLPIGRHPDSIIERTIREDGKHALTNYEVVERTTKKTLVKLRLETGRTHQIRVHMAAIGHPLIGDTLYGGKRDGIDRQALHCCNLSFIHPFTKEKMTFESDLPKDMTVLWQTP</sequence>
<feature type="domain" description="Pseudouridine synthase RsuA/RluA-like" evidence="6">
    <location>
        <begin position="90"/>
        <end position="241"/>
    </location>
</feature>
<dbReference type="InterPro" id="IPR006225">
    <property type="entry name" value="PsdUridine_synth_RluC/D"/>
</dbReference>
<dbReference type="GO" id="GO:0003723">
    <property type="term" value="F:RNA binding"/>
    <property type="evidence" value="ECO:0007669"/>
    <property type="project" value="InterPro"/>
</dbReference>
<keyword evidence="3 5" id="KW-0413">Isomerase</keyword>
<dbReference type="PANTHER" id="PTHR21600">
    <property type="entry name" value="MITOCHONDRIAL RNA PSEUDOURIDINE SYNTHASE"/>
    <property type="match status" value="1"/>
</dbReference>
<dbReference type="CDD" id="cd02869">
    <property type="entry name" value="PseudoU_synth_RluA_like"/>
    <property type="match status" value="1"/>
</dbReference>
<reference evidence="8" key="1">
    <citation type="submission" date="2017-08" db="EMBL/GenBank/DDBJ databases">
        <authorList>
            <person name="Huang Z."/>
        </authorList>
    </citation>
    <scope>NUCLEOTIDE SEQUENCE [LARGE SCALE GENOMIC DNA]</scope>
    <source>
        <strain evidence="8">SA5d-4</strain>
    </source>
</reference>
<evidence type="ECO:0000313" key="8">
    <source>
        <dbReference type="Proteomes" id="UP000217083"/>
    </source>
</evidence>
<dbReference type="InterPro" id="IPR050188">
    <property type="entry name" value="RluA_PseudoU_synthase"/>
</dbReference>
<evidence type="ECO:0000256" key="3">
    <source>
        <dbReference type="ARBA" id="ARBA00023235"/>
    </source>
</evidence>
<dbReference type="FunFam" id="3.30.2350.10:FF:000005">
    <property type="entry name" value="Pseudouridine synthase"/>
    <property type="match status" value="1"/>
</dbReference>
<dbReference type="GO" id="GO:0140098">
    <property type="term" value="F:catalytic activity, acting on RNA"/>
    <property type="evidence" value="ECO:0007669"/>
    <property type="project" value="UniProtKB-ARBA"/>
</dbReference>
<evidence type="ECO:0000256" key="1">
    <source>
        <dbReference type="ARBA" id="ARBA00000073"/>
    </source>
</evidence>
<comment type="function">
    <text evidence="5">Responsible for synthesis of pseudouridine from uracil.</text>
</comment>
<dbReference type="SUPFAM" id="SSF55120">
    <property type="entry name" value="Pseudouridine synthase"/>
    <property type="match status" value="1"/>
</dbReference>
<comment type="similarity">
    <text evidence="2 5">Belongs to the pseudouridine synthase RluA family.</text>
</comment>
<gene>
    <name evidence="7" type="ORF">CIB95_01540</name>
</gene>
<dbReference type="GO" id="GO:0009982">
    <property type="term" value="F:pseudouridine synthase activity"/>
    <property type="evidence" value="ECO:0007669"/>
    <property type="project" value="InterPro"/>
</dbReference>
<evidence type="ECO:0000256" key="2">
    <source>
        <dbReference type="ARBA" id="ARBA00010876"/>
    </source>
</evidence>
<name>A0A263BX01_9BACI</name>
<evidence type="ECO:0000256" key="4">
    <source>
        <dbReference type="PIRSR" id="PIRSR606225-1"/>
    </source>
</evidence>
<comment type="catalytic activity">
    <reaction evidence="1 5">
        <text>a uridine in RNA = a pseudouridine in RNA</text>
        <dbReference type="Rhea" id="RHEA:48348"/>
        <dbReference type="Rhea" id="RHEA-COMP:12068"/>
        <dbReference type="Rhea" id="RHEA-COMP:12069"/>
        <dbReference type="ChEBI" id="CHEBI:65314"/>
        <dbReference type="ChEBI" id="CHEBI:65315"/>
    </reaction>
</comment>
<dbReference type="PROSITE" id="PS01129">
    <property type="entry name" value="PSI_RLU"/>
    <property type="match status" value="1"/>
</dbReference>
<reference evidence="7 8" key="2">
    <citation type="submission" date="2017-09" db="EMBL/GenBank/DDBJ databases">
        <title>Bacillus patelloidae sp. nov., isolated from the intestinal tract of a marine limpet.</title>
        <authorList>
            <person name="Liu R."/>
            <person name="Dong C."/>
            <person name="Shao Z."/>
        </authorList>
    </citation>
    <scope>NUCLEOTIDE SEQUENCE [LARGE SCALE GENOMIC DNA]</scope>
    <source>
        <strain evidence="7 8">SA5d-4</strain>
    </source>
</reference>
<dbReference type="InterPro" id="IPR006145">
    <property type="entry name" value="PsdUridine_synth_RsuA/RluA"/>
</dbReference>
<dbReference type="InterPro" id="IPR020103">
    <property type="entry name" value="PsdUridine_synth_cat_dom_sf"/>
</dbReference>
<dbReference type="AlphaFoldDB" id="A0A263BX01"/>
<dbReference type="RefSeq" id="WP_094920908.1">
    <property type="nucleotide sequence ID" value="NZ_NPIA01000001.1"/>
</dbReference>
<protein>
    <recommendedName>
        <fullName evidence="5">Pseudouridine synthase</fullName>
        <ecNumber evidence="5">5.4.99.-</ecNumber>
    </recommendedName>
</protein>
<accession>A0A263BX01</accession>
<dbReference type="Gene3D" id="3.30.2350.10">
    <property type="entry name" value="Pseudouridine synthase"/>
    <property type="match status" value="1"/>
</dbReference>
<comment type="caution">
    <text evidence="7">The sequence shown here is derived from an EMBL/GenBank/DDBJ whole genome shotgun (WGS) entry which is preliminary data.</text>
</comment>
<feature type="active site" evidence="4">
    <location>
        <position position="137"/>
    </location>
</feature>
<dbReference type="InterPro" id="IPR006224">
    <property type="entry name" value="PsdUridine_synth_RluA-like_CS"/>
</dbReference>
<proteinExistence type="inferred from homology"/>
<organism evidence="7 8">
    <name type="scientific">Lottiidibacillus patelloidae</name>
    <dbReference type="NCBI Taxonomy" id="2670334"/>
    <lineage>
        <taxon>Bacteria</taxon>
        <taxon>Bacillati</taxon>
        <taxon>Bacillota</taxon>
        <taxon>Bacilli</taxon>
        <taxon>Bacillales</taxon>
        <taxon>Bacillaceae</taxon>
        <taxon>Lottiidibacillus</taxon>
    </lineage>
</organism>
<evidence type="ECO:0000313" key="7">
    <source>
        <dbReference type="EMBL" id="OZM58281.1"/>
    </source>
</evidence>